<proteinExistence type="predicted"/>
<dbReference type="OrthoDB" id="6636616at2"/>
<accession>A0A2N5DTR9</accession>
<gene>
    <name evidence="1" type="ORF">CYR55_22500</name>
</gene>
<dbReference type="RefSeq" id="WP_101818535.1">
    <property type="nucleotide sequence ID" value="NZ_PJZF01000044.1"/>
</dbReference>
<evidence type="ECO:0000313" key="1">
    <source>
        <dbReference type="EMBL" id="PLR30021.1"/>
    </source>
</evidence>
<reference evidence="1 2" key="1">
    <citation type="submission" date="2017-12" db="EMBL/GenBank/DDBJ databases">
        <title>Characterization of six clinical isolates of Enterochimera gen. nov., a novel genus of the Yersiniaciae family and the three species Enterochimera arupensis sp. nov., Enterochimera coloradensis sp. nov, and Enterochimera californica sp. nov.</title>
        <authorList>
            <person name="Rossi A."/>
            <person name="Fisher M."/>
        </authorList>
    </citation>
    <scope>NUCLEOTIDE SEQUENCE [LARGE SCALE GENOMIC DNA]</scope>
    <source>
        <strain evidence="2">2015-Iso6</strain>
    </source>
</reference>
<comment type="caution">
    <text evidence="1">The sequence shown here is derived from an EMBL/GenBank/DDBJ whole genome shotgun (WGS) entry which is preliminary data.</text>
</comment>
<protein>
    <submittedName>
        <fullName evidence="1">Baseplate protein</fullName>
    </submittedName>
</protein>
<name>A0A2N5DTR9_9GAMM</name>
<organism evidence="1 2">
    <name type="scientific">Chimaeribacter californicus</name>
    <dbReference type="NCBI Taxonomy" id="2060067"/>
    <lineage>
        <taxon>Bacteria</taxon>
        <taxon>Pseudomonadati</taxon>
        <taxon>Pseudomonadota</taxon>
        <taxon>Gammaproteobacteria</taxon>
        <taxon>Enterobacterales</taxon>
        <taxon>Yersiniaceae</taxon>
        <taxon>Chimaeribacter</taxon>
    </lineage>
</organism>
<dbReference type="EMBL" id="PJZF01000044">
    <property type="protein sequence ID" value="PLR30021.1"/>
    <property type="molecule type" value="Genomic_DNA"/>
</dbReference>
<sequence>MTISRLDDRNVTDPILRAYMRQEIMTKAMSYDSDLLTYDILADEIYRPELIAYRIWGTGELRWVVTLVCGLEDECDAMEEGTEITVPTLAWIREQINTFSATSPEIPGSLYAS</sequence>
<dbReference type="AlphaFoldDB" id="A0A2N5DTR9"/>
<evidence type="ECO:0000313" key="2">
    <source>
        <dbReference type="Proteomes" id="UP000234240"/>
    </source>
</evidence>
<keyword evidence="2" id="KW-1185">Reference proteome</keyword>
<dbReference type="Proteomes" id="UP000234240">
    <property type="component" value="Unassembled WGS sequence"/>
</dbReference>